<dbReference type="InterPro" id="IPR000719">
    <property type="entry name" value="Prot_kinase_dom"/>
</dbReference>
<keyword evidence="4" id="KW-0808">Transferase</keyword>
<dbReference type="OrthoDB" id="76147at2759"/>
<evidence type="ECO:0000259" key="3">
    <source>
        <dbReference type="PROSITE" id="PS50011"/>
    </source>
</evidence>
<dbReference type="EMBL" id="KI914018">
    <property type="protein sequence ID" value="ETV90944.1"/>
    <property type="molecule type" value="Genomic_DNA"/>
</dbReference>
<gene>
    <name evidence="4" type="ORF">H310_14358</name>
</gene>
<dbReference type="InterPro" id="IPR001245">
    <property type="entry name" value="Ser-Thr/Tyr_kinase_cat_dom"/>
</dbReference>
<evidence type="ECO:0000256" key="1">
    <source>
        <dbReference type="SAM" id="MobiDB-lite"/>
    </source>
</evidence>
<name>A0A024TAD9_9STRA</name>
<dbReference type="AlphaFoldDB" id="A0A024TAD9"/>
<evidence type="ECO:0000256" key="2">
    <source>
        <dbReference type="SAM" id="Phobius"/>
    </source>
</evidence>
<accession>A0A024TAD9</accession>
<dbReference type="GeneID" id="20091408"/>
<dbReference type="SUPFAM" id="SSF56112">
    <property type="entry name" value="Protein kinase-like (PK-like)"/>
    <property type="match status" value="1"/>
</dbReference>
<dbReference type="eggNOG" id="KOG0192">
    <property type="taxonomic scope" value="Eukaryota"/>
</dbReference>
<dbReference type="PRINTS" id="PR00109">
    <property type="entry name" value="TYRKINASE"/>
</dbReference>
<dbReference type="PROSITE" id="PS00108">
    <property type="entry name" value="PROTEIN_KINASE_ST"/>
    <property type="match status" value="1"/>
</dbReference>
<feature type="domain" description="Protein kinase" evidence="3">
    <location>
        <begin position="283"/>
        <end position="536"/>
    </location>
</feature>
<dbReference type="VEuPathDB" id="FungiDB:H310_14358"/>
<proteinExistence type="predicted"/>
<sequence length="547" mass="59609">MVSTTDFACVSIDGKTALVYASVTKEGKDDVQCMVESKNSTDCFFPQDMAACDAYRKQQPTLAIRCITSTPFCAKVPAALKNTPVPTPTPSDATCSRNGTKWACLTDPDSKVVVLVGVVNGTFNCISDPARVICNIYTSYETCSTLCPSIVAGDSVGTKACESSSTGIVSCIPAAPSTTSARSSGSSASNAPSTTTSSEESVSPVTVTLLVVVVGLLICSMFLLCRKRRPSTRFSTESNTSVVWLDLKSTDGSNTGTSVGTDFVGTKLDMGDLNLWRLDETKLVHMEVLATGAHGVVSLAKYKNQRVAVKKQLVAERTAENVQLFIDEVKLMARLDSPFIVQFIGVSWLRPREIELVVEYMDFGDLRQHLETTTIESFDWNDKLQIATDVVDGLLYLHSMGIIHRDLKARNVLLNHKLRAKLTDFGIARECTDETMTQGVGTCRWTAPEVLESGHYTVAADVYSFGMVLVELDSHKVPYMHMGEVSNFVLMERLRDGNASPDILPTCPPPVADLIRRCAACHPSERPSAIEISTILRSVRRQREGRL</sequence>
<dbReference type="InterPro" id="IPR011009">
    <property type="entry name" value="Kinase-like_dom_sf"/>
</dbReference>
<keyword evidence="2" id="KW-0472">Membrane</keyword>
<dbReference type="InterPro" id="IPR051681">
    <property type="entry name" value="Ser/Thr_Kinases-Pseudokinases"/>
</dbReference>
<dbReference type="CDD" id="cd13999">
    <property type="entry name" value="STKc_MAP3K-like"/>
    <property type="match status" value="1"/>
</dbReference>
<feature type="region of interest" description="Disordered" evidence="1">
    <location>
        <begin position="176"/>
        <end position="199"/>
    </location>
</feature>
<dbReference type="InterPro" id="IPR008271">
    <property type="entry name" value="Ser/Thr_kinase_AS"/>
</dbReference>
<dbReference type="GO" id="GO:0005524">
    <property type="term" value="F:ATP binding"/>
    <property type="evidence" value="ECO:0007669"/>
    <property type="project" value="InterPro"/>
</dbReference>
<dbReference type="Pfam" id="PF07714">
    <property type="entry name" value="PK_Tyr_Ser-Thr"/>
    <property type="match status" value="1"/>
</dbReference>
<dbReference type="PANTHER" id="PTHR44329">
    <property type="entry name" value="SERINE/THREONINE-PROTEIN KINASE TNNI3K-RELATED"/>
    <property type="match status" value="1"/>
</dbReference>
<dbReference type="STRING" id="157072.A0A024TAD9"/>
<dbReference type="PANTHER" id="PTHR44329:SF214">
    <property type="entry name" value="PROTEIN KINASE DOMAIN-CONTAINING PROTEIN"/>
    <property type="match status" value="1"/>
</dbReference>
<dbReference type="GO" id="GO:0004674">
    <property type="term" value="F:protein serine/threonine kinase activity"/>
    <property type="evidence" value="ECO:0007669"/>
    <property type="project" value="TreeGrafter"/>
</dbReference>
<dbReference type="Gene3D" id="1.10.510.10">
    <property type="entry name" value="Transferase(Phosphotransferase) domain 1"/>
    <property type="match status" value="1"/>
</dbReference>
<dbReference type="SMART" id="SM00220">
    <property type="entry name" value="S_TKc"/>
    <property type="match status" value="1"/>
</dbReference>
<keyword evidence="2" id="KW-1133">Transmembrane helix</keyword>
<feature type="transmembrane region" description="Helical" evidence="2">
    <location>
        <begin position="205"/>
        <end position="225"/>
    </location>
</feature>
<dbReference type="RefSeq" id="XP_008880426.1">
    <property type="nucleotide sequence ID" value="XM_008882204.1"/>
</dbReference>
<dbReference type="PROSITE" id="PS50011">
    <property type="entry name" value="PROTEIN_KINASE_DOM"/>
    <property type="match status" value="1"/>
</dbReference>
<evidence type="ECO:0000313" key="4">
    <source>
        <dbReference type="EMBL" id="ETV90944.1"/>
    </source>
</evidence>
<reference evidence="4" key="1">
    <citation type="submission" date="2013-12" db="EMBL/GenBank/DDBJ databases">
        <title>The Genome Sequence of Aphanomyces invadans NJM9701.</title>
        <authorList>
            <consortium name="The Broad Institute Genomics Platform"/>
            <person name="Russ C."/>
            <person name="Tyler B."/>
            <person name="van West P."/>
            <person name="Dieguez-Uribeondo J."/>
            <person name="Young S.K."/>
            <person name="Zeng Q."/>
            <person name="Gargeya S."/>
            <person name="Fitzgerald M."/>
            <person name="Abouelleil A."/>
            <person name="Alvarado L."/>
            <person name="Chapman S.B."/>
            <person name="Gainer-Dewar J."/>
            <person name="Goldberg J."/>
            <person name="Griggs A."/>
            <person name="Gujja S."/>
            <person name="Hansen M."/>
            <person name="Howarth C."/>
            <person name="Imamovic A."/>
            <person name="Ireland A."/>
            <person name="Larimer J."/>
            <person name="McCowan C."/>
            <person name="Murphy C."/>
            <person name="Pearson M."/>
            <person name="Poon T.W."/>
            <person name="Priest M."/>
            <person name="Roberts A."/>
            <person name="Saif S."/>
            <person name="Shea T."/>
            <person name="Sykes S."/>
            <person name="Wortman J."/>
            <person name="Nusbaum C."/>
            <person name="Birren B."/>
        </authorList>
    </citation>
    <scope>NUCLEOTIDE SEQUENCE [LARGE SCALE GENOMIC DNA]</scope>
    <source>
        <strain evidence="4">NJM9701</strain>
    </source>
</reference>
<keyword evidence="2" id="KW-0812">Transmembrane</keyword>
<protein>
    <submittedName>
        <fullName evidence="4">TKL protein kinase</fullName>
    </submittedName>
</protein>
<keyword evidence="4" id="KW-0418">Kinase</keyword>
<organism evidence="4">
    <name type="scientific">Aphanomyces invadans</name>
    <dbReference type="NCBI Taxonomy" id="157072"/>
    <lineage>
        <taxon>Eukaryota</taxon>
        <taxon>Sar</taxon>
        <taxon>Stramenopiles</taxon>
        <taxon>Oomycota</taxon>
        <taxon>Saprolegniomycetes</taxon>
        <taxon>Saprolegniales</taxon>
        <taxon>Verrucalvaceae</taxon>
        <taxon>Aphanomyces</taxon>
    </lineage>
</organism>